<evidence type="ECO:0000313" key="3">
    <source>
        <dbReference type="Proteomes" id="UP000251960"/>
    </source>
</evidence>
<dbReference type="ExpressionAtlas" id="A0A3L6DWF2">
    <property type="expression patterns" value="baseline"/>
</dbReference>
<name>A0A3L6DWF2_MAIZE</name>
<organism evidence="2 3">
    <name type="scientific">Zea mays</name>
    <name type="common">Maize</name>
    <dbReference type="NCBI Taxonomy" id="4577"/>
    <lineage>
        <taxon>Eukaryota</taxon>
        <taxon>Viridiplantae</taxon>
        <taxon>Streptophyta</taxon>
        <taxon>Embryophyta</taxon>
        <taxon>Tracheophyta</taxon>
        <taxon>Spermatophyta</taxon>
        <taxon>Magnoliopsida</taxon>
        <taxon>Liliopsida</taxon>
        <taxon>Poales</taxon>
        <taxon>Poaceae</taxon>
        <taxon>PACMAD clade</taxon>
        <taxon>Panicoideae</taxon>
        <taxon>Andropogonodae</taxon>
        <taxon>Andropogoneae</taxon>
        <taxon>Tripsacinae</taxon>
        <taxon>Zea</taxon>
    </lineage>
</organism>
<protein>
    <recommendedName>
        <fullName evidence="4">Pentatricopeptide repeat-containing protein</fullName>
    </recommendedName>
</protein>
<comment type="caution">
    <text evidence="2">The sequence shown here is derived from an EMBL/GenBank/DDBJ whole genome shotgun (WGS) entry which is preliminary data.</text>
</comment>
<dbReference type="AlphaFoldDB" id="A0A3L6DWF2"/>
<evidence type="ECO:0000256" key="1">
    <source>
        <dbReference type="SAM" id="MobiDB-lite"/>
    </source>
</evidence>
<gene>
    <name evidence="2" type="ORF">Zm00014a_038264</name>
</gene>
<proteinExistence type="predicted"/>
<evidence type="ECO:0008006" key="4">
    <source>
        <dbReference type="Google" id="ProtNLM"/>
    </source>
</evidence>
<dbReference type="EMBL" id="NCVQ01000008">
    <property type="protein sequence ID" value="PWZ12955.1"/>
    <property type="molecule type" value="Genomic_DNA"/>
</dbReference>
<feature type="region of interest" description="Disordered" evidence="1">
    <location>
        <begin position="1"/>
        <end position="24"/>
    </location>
</feature>
<accession>A0A3L6DWF2</accession>
<dbReference type="Proteomes" id="UP000251960">
    <property type="component" value="Chromosome 7"/>
</dbReference>
<sequence length="218" mass="23433">MSSTTPHLPQAPRRPRPHELATPSSMSPVFISMTLMDAYAKTSRLELVLQVLGKMPSRNVVSRTMLIASMDAGEGWTAALHALSSSVAHDSHACTVALTAMSSSSSKKSIFFGTHGIEHTCASPSCPGGSILNHVLGYSSYHCPVLWCLKSILDIGEHLSPGAYRTNVPIAYKALWVPVKIHSVKSLNHSAISDACGTVRRDCLSLPVLFDVSMSYEV</sequence>
<evidence type="ECO:0000313" key="2">
    <source>
        <dbReference type="EMBL" id="PWZ12955.1"/>
    </source>
</evidence>
<reference evidence="2 3" key="1">
    <citation type="journal article" date="2018" name="Nat. Genet.">
        <title>Extensive intraspecific gene order and gene structural variations between Mo17 and other maize genomes.</title>
        <authorList>
            <person name="Sun S."/>
            <person name="Zhou Y."/>
            <person name="Chen J."/>
            <person name="Shi J."/>
            <person name="Zhao H."/>
            <person name="Zhao H."/>
            <person name="Song W."/>
            <person name="Zhang M."/>
            <person name="Cui Y."/>
            <person name="Dong X."/>
            <person name="Liu H."/>
            <person name="Ma X."/>
            <person name="Jiao Y."/>
            <person name="Wang B."/>
            <person name="Wei X."/>
            <person name="Stein J.C."/>
            <person name="Glaubitz J.C."/>
            <person name="Lu F."/>
            <person name="Yu G."/>
            <person name="Liang C."/>
            <person name="Fengler K."/>
            <person name="Li B."/>
            <person name="Rafalski A."/>
            <person name="Schnable P.S."/>
            <person name="Ware D.H."/>
            <person name="Buckler E.S."/>
            <person name="Lai J."/>
        </authorList>
    </citation>
    <scope>NUCLEOTIDE SEQUENCE [LARGE SCALE GENOMIC DNA]</scope>
    <source>
        <strain evidence="3">cv. Missouri 17</strain>
        <tissue evidence="2">Seedling</tissue>
    </source>
</reference>